<dbReference type="AlphaFoldDB" id="A0AAN4VW76"/>
<dbReference type="EMBL" id="BQKE01000001">
    <property type="protein sequence ID" value="GJM60063.1"/>
    <property type="molecule type" value="Genomic_DNA"/>
</dbReference>
<protein>
    <submittedName>
        <fullName evidence="1">Uncharacterized protein</fullName>
    </submittedName>
</protein>
<keyword evidence="2" id="KW-1185">Reference proteome</keyword>
<dbReference type="Proteomes" id="UP001310022">
    <property type="component" value="Unassembled WGS sequence"/>
</dbReference>
<reference evidence="1 2" key="1">
    <citation type="submission" date="2021-12" db="EMBL/GenBank/DDBJ databases">
        <title>Genome sequencing of bacteria with rrn-lacking chromosome and rrn-plasmid.</title>
        <authorList>
            <person name="Anda M."/>
            <person name="Iwasaki W."/>
        </authorList>
    </citation>
    <scope>NUCLEOTIDE SEQUENCE [LARGE SCALE GENOMIC DNA]</scope>
    <source>
        <strain evidence="1 2">NBRC 15940</strain>
    </source>
</reference>
<accession>A0AAN4VW76</accession>
<proteinExistence type="predicted"/>
<comment type="caution">
    <text evidence="1">The sequence shown here is derived from an EMBL/GenBank/DDBJ whole genome shotgun (WGS) entry which is preliminary data.</text>
</comment>
<dbReference type="PROSITE" id="PS51257">
    <property type="entry name" value="PROKAR_LIPOPROTEIN"/>
    <property type="match status" value="1"/>
</dbReference>
<organism evidence="1 2">
    <name type="scientific">Persicobacter diffluens</name>
    <dbReference type="NCBI Taxonomy" id="981"/>
    <lineage>
        <taxon>Bacteria</taxon>
        <taxon>Pseudomonadati</taxon>
        <taxon>Bacteroidota</taxon>
        <taxon>Cytophagia</taxon>
        <taxon>Cytophagales</taxon>
        <taxon>Persicobacteraceae</taxon>
        <taxon>Persicobacter</taxon>
    </lineage>
</organism>
<evidence type="ECO:0000313" key="2">
    <source>
        <dbReference type="Proteomes" id="UP001310022"/>
    </source>
</evidence>
<sequence length="288" mass="33756">MKQLFTVFIFVGLIGCTSIAEEVDPVPVAVNAPTEQFPKYFIQQFEEERDTILSFRYSSANRYIELDYLGQSQFFFAFDENGEFLSYTLRAQGVDIKSLKVVGRDRQTIRYVMEQTSSETPIYFFYGRKKLLDPVFEIEEQLSGNGQVERVQFYEFGQEKILTDEITFLHDEKENLNRLEYYQYTEAGGSPRLFVDFEYDQQASVFHFLEALPMVVILDILVETRLSAFSGLNNARKVSIEDFNLLNTFREENEYVYAYNNLGYPGQIRYITNRFGTPDSLNYLITYR</sequence>
<dbReference type="RefSeq" id="WP_338235937.1">
    <property type="nucleotide sequence ID" value="NZ_BQKE01000001.1"/>
</dbReference>
<gene>
    <name evidence="1" type="ORF">PEDI_06150</name>
</gene>
<name>A0AAN4VW76_9BACT</name>
<evidence type="ECO:0000313" key="1">
    <source>
        <dbReference type="EMBL" id="GJM60063.1"/>
    </source>
</evidence>